<keyword evidence="7 8" id="KW-0472">Membrane</keyword>
<name>A0ABX1R061_9ALTE</name>
<dbReference type="EMBL" id="JAATNW010000001">
    <property type="protein sequence ID" value="NMH58663.1"/>
    <property type="molecule type" value="Genomic_DNA"/>
</dbReference>
<protein>
    <recommendedName>
        <fullName evidence="8">Protein-methionine-sulfoxide reductase heme-binding subunit MsrQ</fullName>
    </recommendedName>
    <alternativeName>
        <fullName evidence="8">Flavocytochrome MsrQ</fullName>
    </alternativeName>
</protein>
<keyword evidence="8" id="KW-0249">Electron transport</keyword>
<dbReference type="PANTHER" id="PTHR36964">
    <property type="entry name" value="PROTEIN-METHIONINE-SULFOXIDE REDUCTASE HEME-BINDING SUBUNIT MSRQ"/>
    <property type="match status" value="1"/>
</dbReference>
<evidence type="ECO:0000256" key="6">
    <source>
        <dbReference type="ARBA" id="ARBA00023004"/>
    </source>
</evidence>
<dbReference type="RefSeq" id="WP_169209221.1">
    <property type="nucleotide sequence ID" value="NZ_JAATNW010000001.1"/>
</dbReference>
<feature type="transmembrane region" description="Helical" evidence="8">
    <location>
        <begin position="156"/>
        <end position="173"/>
    </location>
</feature>
<keyword evidence="8" id="KW-0288">FMN</keyword>
<dbReference type="PANTHER" id="PTHR36964:SF1">
    <property type="entry name" value="PROTEIN-METHIONINE-SULFOXIDE REDUCTASE HEME-BINDING SUBUNIT MSRQ"/>
    <property type="match status" value="1"/>
</dbReference>
<feature type="transmembrane region" description="Helical" evidence="8">
    <location>
        <begin position="50"/>
        <end position="75"/>
    </location>
</feature>
<evidence type="ECO:0000256" key="4">
    <source>
        <dbReference type="ARBA" id="ARBA00022692"/>
    </source>
</evidence>
<comment type="cofactor">
    <cofactor evidence="8">
        <name>heme b</name>
        <dbReference type="ChEBI" id="CHEBI:60344"/>
    </cofactor>
    <text evidence="8">Binds 1 heme b (iron(II)-protoporphyrin IX) group per subunit.</text>
</comment>
<keyword evidence="5 8" id="KW-1133">Transmembrane helix</keyword>
<keyword evidence="8" id="KW-0285">Flavoprotein</keyword>
<dbReference type="Pfam" id="PF01794">
    <property type="entry name" value="Ferric_reduct"/>
    <property type="match status" value="1"/>
</dbReference>
<feature type="transmembrane region" description="Helical" evidence="8">
    <location>
        <begin position="125"/>
        <end position="144"/>
    </location>
</feature>
<accession>A0ABX1R061</accession>
<comment type="similarity">
    <text evidence="8">Belongs to the MsrQ family.</text>
</comment>
<proteinExistence type="inferred from homology"/>
<evidence type="ECO:0000256" key="2">
    <source>
        <dbReference type="ARBA" id="ARBA00022448"/>
    </source>
</evidence>
<evidence type="ECO:0000256" key="7">
    <source>
        <dbReference type="ARBA" id="ARBA00023136"/>
    </source>
</evidence>
<keyword evidence="8" id="KW-0479">Metal-binding</keyword>
<evidence type="ECO:0000259" key="9">
    <source>
        <dbReference type="Pfam" id="PF01794"/>
    </source>
</evidence>
<keyword evidence="3 8" id="KW-0349">Heme</keyword>
<comment type="cofactor">
    <cofactor evidence="8">
        <name>FMN</name>
        <dbReference type="ChEBI" id="CHEBI:58210"/>
    </cofactor>
    <text evidence="8">Binds 1 FMN per subunit.</text>
</comment>
<organism evidence="10 11">
    <name type="scientific">Alteromonas ponticola</name>
    <dbReference type="NCBI Taxonomy" id="2720613"/>
    <lineage>
        <taxon>Bacteria</taxon>
        <taxon>Pseudomonadati</taxon>
        <taxon>Pseudomonadota</taxon>
        <taxon>Gammaproteobacteria</taxon>
        <taxon>Alteromonadales</taxon>
        <taxon>Alteromonadaceae</taxon>
        <taxon>Alteromonas/Salinimonas group</taxon>
        <taxon>Alteromonas</taxon>
    </lineage>
</organism>
<comment type="subcellular location">
    <subcellularLocation>
        <location evidence="8">Cell membrane</location>
        <topology evidence="8">Multi-pass membrane protein</topology>
    </subcellularLocation>
    <subcellularLocation>
        <location evidence="1">Membrane</location>
        <topology evidence="1">Multi-pass membrane protein</topology>
    </subcellularLocation>
</comment>
<dbReference type="Proteomes" id="UP000709336">
    <property type="component" value="Unassembled WGS sequence"/>
</dbReference>
<keyword evidence="6 8" id="KW-0408">Iron</keyword>
<keyword evidence="4 8" id="KW-0812">Transmembrane</keyword>
<comment type="function">
    <text evidence="8">Part of the MsrPQ system that repairs oxidized periplasmic proteins containing methionine sulfoxide residues (Met-O), using respiratory chain electrons. Thus protects these proteins from oxidative-stress damage caused by reactive species of oxygen and chlorine generated by the host defense mechanisms. MsrPQ is essential for the maintenance of envelope integrity under bleach stress, rescuing a wide series of structurally unrelated periplasmic proteins from methionine oxidation. MsrQ provides electrons for reduction to the reductase catalytic subunit MsrP, using the quinone pool of the respiratory chain.</text>
</comment>
<feature type="domain" description="Ferric oxidoreductase" evidence="9">
    <location>
        <begin position="61"/>
        <end position="167"/>
    </location>
</feature>
<reference evidence="10 11" key="1">
    <citation type="submission" date="2020-03" db="EMBL/GenBank/DDBJ databases">
        <title>Alteromonas ponticola sp. nov., isolated from seawater.</title>
        <authorList>
            <person name="Yoon J.-H."/>
            <person name="Kim Y.-O."/>
        </authorList>
    </citation>
    <scope>NUCLEOTIDE SEQUENCE [LARGE SCALE GENOMIC DNA]</scope>
    <source>
        <strain evidence="10 11">MYP5</strain>
    </source>
</reference>
<comment type="subunit">
    <text evidence="8">Heterodimer of a catalytic subunit (MsrP) and a heme-binding subunit (MsrQ).</text>
</comment>
<keyword evidence="2 8" id="KW-0813">Transport</keyword>
<evidence type="ECO:0000256" key="5">
    <source>
        <dbReference type="ARBA" id="ARBA00022989"/>
    </source>
</evidence>
<feature type="transmembrane region" description="Helical" evidence="8">
    <location>
        <begin position="87"/>
        <end position="105"/>
    </location>
</feature>
<gene>
    <name evidence="8" type="primary">msrQ</name>
    <name evidence="10" type="ORF">HCJ96_01310</name>
</gene>
<keyword evidence="8" id="KW-1003">Cell membrane</keyword>
<evidence type="ECO:0000256" key="3">
    <source>
        <dbReference type="ARBA" id="ARBA00022617"/>
    </source>
</evidence>
<dbReference type="InterPro" id="IPR022837">
    <property type="entry name" value="MsrQ-like"/>
</dbReference>
<dbReference type="HAMAP" id="MF_01207">
    <property type="entry name" value="MsrQ"/>
    <property type="match status" value="1"/>
</dbReference>
<evidence type="ECO:0000313" key="10">
    <source>
        <dbReference type="EMBL" id="NMH58663.1"/>
    </source>
</evidence>
<feature type="transmembrane region" description="Helical" evidence="8">
    <location>
        <begin position="20"/>
        <end position="38"/>
    </location>
</feature>
<dbReference type="InterPro" id="IPR013130">
    <property type="entry name" value="Fe3_Rdtase_TM_dom"/>
</dbReference>
<sequence>MTLFARPVRLTQWQLLSTKITVHVLLTGYLALLFYAGVTDNLGADPVKALIHTSGISSLKILFITLLVSPLASLLPCGDVIKLRRMLGIYAFVYALSHFLAYIAFELQFEWSQVVSEIIARPYITVGFAALIILTLLTLTSPTVIRRKMGRRWQTLHNFIFVAGFLIIVHYWWSLKGIDFTALTYAAIGLVLLLLRKNKLRRLIR</sequence>
<evidence type="ECO:0000256" key="1">
    <source>
        <dbReference type="ARBA" id="ARBA00004141"/>
    </source>
</evidence>
<comment type="caution">
    <text evidence="10">The sequence shown here is derived from an EMBL/GenBank/DDBJ whole genome shotgun (WGS) entry which is preliminary data.</text>
</comment>
<evidence type="ECO:0000256" key="8">
    <source>
        <dbReference type="HAMAP-Rule" id="MF_01207"/>
    </source>
</evidence>
<feature type="transmembrane region" description="Helical" evidence="8">
    <location>
        <begin position="179"/>
        <end position="195"/>
    </location>
</feature>
<keyword evidence="11" id="KW-1185">Reference proteome</keyword>
<evidence type="ECO:0000313" key="11">
    <source>
        <dbReference type="Proteomes" id="UP000709336"/>
    </source>
</evidence>